<accession>A0A0R3XB28</accession>
<dbReference type="AlphaFoldDB" id="A0A0R3XB28"/>
<dbReference type="WBParaSite" id="TTAC_0001075501-mRNA-1">
    <property type="protein sequence ID" value="TTAC_0001075501-mRNA-1"/>
    <property type="gene ID" value="TTAC_0001075501"/>
</dbReference>
<organism evidence="5">
    <name type="scientific">Hydatigena taeniaeformis</name>
    <name type="common">Feline tapeworm</name>
    <name type="synonym">Taenia taeniaeformis</name>
    <dbReference type="NCBI Taxonomy" id="6205"/>
    <lineage>
        <taxon>Eukaryota</taxon>
        <taxon>Metazoa</taxon>
        <taxon>Spiralia</taxon>
        <taxon>Lophotrochozoa</taxon>
        <taxon>Platyhelminthes</taxon>
        <taxon>Cestoda</taxon>
        <taxon>Eucestoda</taxon>
        <taxon>Cyclophyllidea</taxon>
        <taxon>Taeniidae</taxon>
        <taxon>Hydatigera</taxon>
    </lineage>
</organism>
<evidence type="ECO:0000256" key="1">
    <source>
        <dbReference type="ARBA" id="ARBA00023242"/>
    </source>
</evidence>
<name>A0A0R3XB28_HYDTA</name>
<dbReference type="Gene3D" id="4.10.1240.50">
    <property type="match status" value="1"/>
</dbReference>
<evidence type="ECO:0000313" key="3">
    <source>
        <dbReference type="EMBL" id="VDM35718.1"/>
    </source>
</evidence>
<keyword evidence="4" id="KW-1185">Reference proteome</keyword>
<feature type="domain" description="ELM2" evidence="2">
    <location>
        <begin position="64"/>
        <end position="226"/>
    </location>
</feature>
<gene>
    <name evidence="3" type="ORF">TTAC_LOCUS10738</name>
</gene>
<evidence type="ECO:0000313" key="5">
    <source>
        <dbReference type="WBParaSite" id="TTAC_0001075501-mRNA-1"/>
    </source>
</evidence>
<reference evidence="5" key="1">
    <citation type="submission" date="2017-02" db="UniProtKB">
        <authorList>
            <consortium name="WormBaseParasite"/>
        </authorList>
    </citation>
    <scope>IDENTIFICATION</scope>
</reference>
<dbReference type="InterPro" id="IPR000949">
    <property type="entry name" value="ELM2_dom"/>
</dbReference>
<sequence length="239" mass="26728">MPARVYLPPLPCMALDEIFLDQTAVRSGRALKHAFYALQIGPAYQATWLPPYRGTHPITHRCDKHNSVLNRLRETQNTATEPPLQNSLKRPHCCLEASRTSVSHCEHVCLLRVEESPPKQWEELIWHPDGLETSLPFKEELDEVEGDAENEGVRGEFADRRLKTYLDAVRSLVAIFAFGGADDDLISAENGHVVANLVATTQHAYDTLHACGYDVARALEAIRDNPVVSLVSQSVLHLF</sequence>
<keyword evidence="1" id="KW-0539">Nucleus</keyword>
<proteinExistence type="predicted"/>
<dbReference type="STRING" id="6205.A0A0R3XB28"/>
<evidence type="ECO:0000313" key="4">
    <source>
        <dbReference type="Proteomes" id="UP000274429"/>
    </source>
</evidence>
<reference evidence="3 4" key="2">
    <citation type="submission" date="2018-11" db="EMBL/GenBank/DDBJ databases">
        <authorList>
            <consortium name="Pathogen Informatics"/>
        </authorList>
    </citation>
    <scope>NUCLEOTIDE SEQUENCE [LARGE SCALE GENOMIC DNA]</scope>
</reference>
<dbReference type="PROSITE" id="PS51156">
    <property type="entry name" value="ELM2"/>
    <property type="match status" value="1"/>
</dbReference>
<dbReference type="EMBL" id="UYWX01022158">
    <property type="protein sequence ID" value="VDM35718.1"/>
    <property type="molecule type" value="Genomic_DNA"/>
</dbReference>
<dbReference type="OrthoDB" id="6147534at2759"/>
<evidence type="ECO:0000259" key="2">
    <source>
        <dbReference type="PROSITE" id="PS51156"/>
    </source>
</evidence>
<dbReference type="Proteomes" id="UP000274429">
    <property type="component" value="Unassembled WGS sequence"/>
</dbReference>
<protein>
    <submittedName>
        <fullName evidence="5">ELM2 domain-containing protein</fullName>
    </submittedName>
</protein>